<organism evidence="1 2">
    <name type="scientific">Caulobacter mirabilis</name>
    <dbReference type="NCBI Taxonomy" id="69666"/>
    <lineage>
        <taxon>Bacteria</taxon>
        <taxon>Pseudomonadati</taxon>
        <taxon>Pseudomonadota</taxon>
        <taxon>Alphaproteobacteria</taxon>
        <taxon>Caulobacterales</taxon>
        <taxon>Caulobacteraceae</taxon>
        <taxon>Caulobacter</taxon>
    </lineage>
</organism>
<dbReference type="Gene3D" id="3.50.30.30">
    <property type="match status" value="1"/>
</dbReference>
<evidence type="ECO:0000313" key="1">
    <source>
        <dbReference type="EMBL" id="ATQ43359.1"/>
    </source>
</evidence>
<dbReference type="AlphaFoldDB" id="A0A2D2AZC3"/>
<dbReference type="KEGG" id="cmb:CSW64_13505"/>
<dbReference type="RefSeq" id="WP_099622610.1">
    <property type="nucleotide sequence ID" value="NZ_CP024201.1"/>
</dbReference>
<dbReference type="Proteomes" id="UP000228945">
    <property type="component" value="Chromosome"/>
</dbReference>
<dbReference type="InterPro" id="IPR006311">
    <property type="entry name" value="TAT_signal"/>
</dbReference>
<dbReference type="SUPFAM" id="SSF53187">
    <property type="entry name" value="Zn-dependent exopeptidases"/>
    <property type="match status" value="1"/>
</dbReference>
<sequence>MTLSRRDALTSIAAVGLAGLTGGRATARAFADGPGRPLPASAAVTVDRSQFLPSSQMRQWHVDLDAMGLRATGSASHDAYIDRLHDRLVKAGVKDVRYEDVEMQRWTPTAWGLTVGDEAVSVPAYIPYTGVTPKEGVVGELAYLTAAQVGTIANRRPGSAELLAGLAGKIVVAETPVLPTKAGMFTELAIDTYDRGPKLLPTEPYKRSWISLVAPSLLEALEPVGARGLVVITADSLQPRYGKIYGPYDAVFRELPGLYVDKAVGVKLQAAAAAGRSARLTLEATIEPAKTRNLVGVIPGQSDELVVLNSHTDGTNGVEDNGPDVVVDIAQYLARLPREALPRSIMIMLSAGHFAGGNAIKDFLRRHADDGLLNRINCVVTIEHLGLQEWVFNDKGELEPTGRNELAALFTPEIPALVTAAKAWAVNADASPTYVIPPIHPDADGSANEAVWPGEGQYFWGLGGIPTINYITGPACLLNYDIETVGYVDFALLHRQTAACAQMILDLGRVSRAELPRRVRKRS</sequence>
<evidence type="ECO:0000313" key="2">
    <source>
        <dbReference type="Proteomes" id="UP000228945"/>
    </source>
</evidence>
<protein>
    <submittedName>
        <fullName evidence="1">PA domain protein</fullName>
    </submittedName>
</protein>
<proteinExistence type="predicted"/>
<name>A0A2D2AZC3_9CAUL</name>
<dbReference type="EMBL" id="CP024201">
    <property type="protein sequence ID" value="ATQ43359.1"/>
    <property type="molecule type" value="Genomic_DNA"/>
</dbReference>
<gene>
    <name evidence="1" type="ORF">CSW64_13505</name>
</gene>
<reference evidence="1 2" key="1">
    <citation type="submission" date="2017-10" db="EMBL/GenBank/DDBJ databases">
        <title>Genome sequence of Caulobacter mirabilis FWC38.</title>
        <authorList>
            <person name="Fiebig A."/>
            <person name="Crosson S."/>
        </authorList>
    </citation>
    <scope>NUCLEOTIDE SEQUENCE [LARGE SCALE GENOMIC DNA]</scope>
    <source>
        <strain evidence="1 2">FWC 38</strain>
    </source>
</reference>
<accession>A0A2D2AZC3</accession>
<keyword evidence="2" id="KW-1185">Reference proteome</keyword>
<dbReference type="OrthoDB" id="1936983at2"/>
<dbReference type="PROSITE" id="PS51318">
    <property type="entry name" value="TAT"/>
    <property type="match status" value="1"/>
</dbReference>
<dbReference type="Gene3D" id="3.40.630.10">
    <property type="entry name" value="Zn peptidases"/>
    <property type="match status" value="1"/>
</dbReference>